<dbReference type="Proteomes" id="UP000034455">
    <property type="component" value="Unassembled WGS sequence"/>
</dbReference>
<dbReference type="PATRIC" id="fig|74704.6.peg.1069"/>
<sequence length="61" mass="7075">MAKKKYEVLHKFIDLEDKNKVYNAGDTYPKPANKKVSHDRILDLSTSDNKRGKALIKEIEE</sequence>
<organism evidence="1 2">
    <name type="scientific">Staphylococcus cohnii subsp. cohnii</name>
    <dbReference type="NCBI Taxonomy" id="74704"/>
    <lineage>
        <taxon>Bacteria</taxon>
        <taxon>Bacillati</taxon>
        <taxon>Bacillota</taxon>
        <taxon>Bacilli</taxon>
        <taxon>Bacillales</taxon>
        <taxon>Staphylococcaceae</taxon>
        <taxon>Staphylococcus</taxon>
        <taxon>Staphylococcus cohnii species complex</taxon>
    </lineage>
</organism>
<evidence type="ECO:0000313" key="1">
    <source>
        <dbReference type="EMBL" id="KKI63183.1"/>
    </source>
</evidence>
<proteinExistence type="predicted"/>
<gene>
    <name evidence="1" type="ORF">UF66_1039</name>
</gene>
<protein>
    <submittedName>
        <fullName evidence="1">Uncharacterized protein</fullName>
    </submittedName>
</protein>
<name>A0A0M2NZW9_STACC</name>
<comment type="caution">
    <text evidence="1">The sequence shown here is derived from an EMBL/GenBank/DDBJ whole genome shotgun (WGS) entry which is preliminary data.</text>
</comment>
<reference evidence="1 2" key="1">
    <citation type="submission" date="2015-03" db="EMBL/GenBank/DDBJ databases">
        <title>Genome Assembly of Staphylococcus cohnii subsp. cohnii strain G22B2.</title>
        <authorList>
            <person name="Nair G."/>
            <person name="Kaur G."/>
            <person name="Khatri I."/>
            <person name="Singh N.K."/>
            <person name="Sathyabama S."/>
            <person name="Maurya S.K."/>
            <person name="Subramanian S."/>
            <person name="Agrewala J.N."/>
            <person name="Mayilraj S."/>
        </authorList>
    </citation>
    <scope>NUCLEOTIDE SEQUENCE [LARGE SCALE GENOMIC DNA]</scope>
    <source>
        <strain evidence="1 2">G22B2</strain>
    </source>
</reference>
<dbReference type="RefSeq" id="WP_002499233.1">
    <property type="nucleotide sequence ID" value="NZ_LAKJ01000018.1"/>
</dbReference>
<evidence type="ECO:0000313" key="2">
    <source>
        <dbReference type="Proteomes" id="UP000034455"/>
    </source>
</evidence>
<accession>A0A0M2NZW9</accession>
<dbReference type="AlphaFoldDB" id="A0A0M2NZW9"/>
<dbReference type="EMBL" id="LAKJ01000018">
    <property type="protein sequence ID" value="KKI63183.1"/>
    <property type="molecule type" value="Genomic_DNA"/>
</dbReference>